<feature type="region of interest" description="Disordered" evidence="1">
    <location>
        <begin position="1"/>
        <end position="48"/>
    </location>
</feature>
<feature type="compositionally biased region" description="Basic and acidic residues" evidence="1">
    <location>
        <begin position="12"/>
        <end position="24"/>
    </location>
</feature>
<evidence type="ECO:0000313" key="3">
    <source>
        <dbReference type="Proteomes" id="UP001497516"/>
    </source>
</evidence>
<dbReference type="AlphaFoldDB" id="A0AAV2FVP2"/>
<sequence length="150" mass="16933">MVPPTSGGQSSCRRDTEMTTENRRPPSVTSSPNTSSDKETQQTRKRTKSSFVWIGKMSFSELMSDKVWYVAESDTKDIHEAMREEDIDDEVPDEDDPRCPTIPFKAMEKASYRWKWWSALTVKVLGRTFLSQPPLGIGGPIANCSESPLI</sequence>
<keyword evidence="3" id="KW-1185">Reference proteome</keyword>
<gene>
    <name evidence="2" type="ORF">LTRI10_LOCUS41665</name>
</gene>
<evidence type="ECO:0000256" key="1">
    <source>
        <dbReference type="SAM" id="MobiDB-lite"/>
    </source>
</evidence>
<accession>A0AAV2FVP2</accession>
<proteinExistence type="predicted"/>
<dbReference type="Proteomes" id="UP001497516">
    <property type="component" value="Chromosome 7"/>
</dbReference>
<protein>
    <submittedName>
        <fullName evidence="2">Uncharacterized protein</fullName>
    </submittedName>
</protein>
<name>A0AAV2FVP2_9ROSI</name>
<reference evidence="2 3" key="1">
    <citation type="submission" date="2024-04" db="EMBL/GenBank/DDBJ databases">
        <authorList>
            <person name="Fracassetti M."/>
        </authorList>
    </citation>
    <scope>NUCLEOTIDE SEQUENCE [LARGE SCALE GENOMIC DNA]</scope>
</reference>
<dbReference type="EMBL" id="OZ034820">
    <property type="protein sequence ID" value="CAL1401618.1"/>
    <property type="molecule type" value="Genomic_DNA"/>
</dbReference>
<feature type="compositionally biased region" description="Polar residues" evidence="1">
    <location>
        <begin position="1"/>
        <end position="11"/>
    </location>
</feature>
<organism evidence="2 3">
    <name type="scientific">Linum trigynum</name>
    <dbReference type="NCBI Taxonomy" id="586398"/>
    <lineage>
        <taxon>Eukaryota</taxon>
        <taxon>Viridiplantae</taxon>
        <taxon>Streptophyta</taxon>
        <taxon>Embryophyta</taxon>
        <taxon>Tracheophyta</taxon>
        <taxon>Spermatophyta</taxon>
        <taxon>Magnoliopsida</taxon>
        <taxon>eudicotyledons</taxon>
        <taxon>Gunneridae</taxon>
        <taxon>Pentapetalae</taxon>
        <taxon>rosids</taxon>
        <taxon>fabids</taxon>
        <taxon>Malpighiales</taxon>
        <taxon>Linaceae</taxon>
        <taxon>Linum</taxon>
    </lineage>
</organism>
<evidence type="ECO:0000313" key="2">
    <source>
        <dbReference type="EMBL" id="CAL1401618.1"/>
    </source>
</evidence>
<feature type="compositionally biased region" description="Low complexity" evidence="1">
    <location>
        <begin position="25"/>
        <end position="35"/>
    </location>
</feature>